<evidence type="ECO:0000256" key="1">
    <source>
        <dbReference type="SAM" id="MobiDB-lite"/>
    </source>
</evidence>
<feature type="region of interest" description="Disordered" evidence="1">
    <location>
        <begin position="137"/>
        <end position="212"/>
    </location>
</feature>
<proteinExistence type="predicted"/>
<feature type="compositionally biased region" description="Polar residues" evidence="1">
    <location>
        <begin position="99"/>
        <end position="113"/>
    </location>
</feature>
<dbReference type="AlphaFoldDB" id="A0A2U1QB17"/>
<sequence length="212" mass="22364">MPNQEAQSPERSRADSSDSARILLVESEEEEEDSQPLKHKKASGDDGAGPSKRPRRVVDVFGSSSESTHPQDTTEAPLPNVEAAGDASAPASPRDTEETAQGSQTSGLKACEETSTGQLIKELGLAAAHQATLVAQLRSRHAGESPSKRPRRIDDVFGSSSESTRPKDTNEAPLPNVETARETTQGSPRDAEETAQGSQTSGLKACEETSTG</sequence>
<feature type="region of interest" description="Disordered" evidence="1">
    <location>
        <begin position="1"/>
        <end position="113"/>
    </location>
</feature>
<dbReference type="Proteomes" id="UP000245207">
    <property type="component" value="Unassembled WGS sequence"/>
</dbReference>
<dbReference type="EMBL" id="PKPP01000259">
    <property type="protein sequence ID" value="PWA95177.1"/>
    <property type="molecule type" value="Genomic_DNA"/>
</dbReference>
<accession>A0A2U1QB17</accession>
<protein>
    <submittedName>
        <fullName evidence="2">Uncharacterized protein</fullName>
    </submittedName>
</protein>
<reference evidence="2 3" key="1">
    <citation type="journal article" date="2018" name="Mol. Plant">
        <title>The genome of Artemisia annua provides insight into the evolution of Asteraceae family and artemisinin biosynthesis.</title>
        <authorList>
            <person name="Shen Q."/>
            <person name="Zhang L."/>
            <person name="Liao Z."/>
            <person name="Wang S."/>
            <person name="Yan T."/>
            <person name="Shi P."/>
            <person name="Liu M."/>
            <person name="Fu X."/>
            <person name="Pan Q."/>
            <person name="Wang Y."/>
            <person name="Lv Z."/>
            <person name="Lu X."/>
            <person name="Zhang F."/>
            <person name="Jiang W."/>
            <person name="Ma Y."/>
            <person name="Chen M."/>
            <person name="Hao X."/>
            <person name="Li L."/>
            <person name="Tang Y."/>
            <person name="Lv G."/>
            <person name="Zhou Y."/>
            <person name="Sun X."/>
            <person name="Brodelius P.E."/>
            <person name="Rose J.K.C."/>
            <person name="Tang K."/>
        </authorList>
    </citation>
    <scope>NUCLEOTIDE SEQUENCE [LARGE SCALE GENOMIC DNA]</scope>
    <source>
        <strain evidence="3">cv. Huhao1</strain>
        <tissue evidence="2">Leaf</tissue>
    </source>
</reference>
<feature type="compositionally biased region" description="Basic and acidic residues" evidence="1">
    <location>
        <begin position="8"/>
        <end position="18"/>
    </location>
</feature>
<feature type="compositionally biased region" description="Polar residues" evidence="1">
    <location>
        <begin position="195"/>
        <end position="212"/>
    </location>
</feature>
<organism evidence="2 3">
    <name type="scientific">Artemisia annua</name>
    <name type="common">Sweet wormwood</name>
    <dbReference type="NCBI Taxonomy" id="35608"/>
    <lineage>
        <taxon>Eukaryota</taxon>
        <taxon>Viridiplantae</taxon>
        <taxon>Streptophyta</taxon>
        <taxon>Embryophyta</taxon>
        <taxon>Tracheophyta</taxon>
        <taxon>Spermatophyta</taxon>
        <taxon>Magnoliopsida</taxon>
        <taxon>eudicotyledons</taxon>
        <taxon>Gunneridae</taxon>
        <taxon>Pentapetalae</taxon>
        <taxon>asterids</taxon>
        <taxon>campanulids</taxon>
        <taxon>Asterales</taxon>
        <taxon>Asteraceae</taxon>
        <taxon>Asteroideae</taxon>
        <taxon>Anthemideae</taxon>
        <taxon>Artemisiinae</taxon>
        <taxon>Artemisia</taxon>
    </lineage>
</organism>
<evidence type="ECO:0000313" key="2">
    <source>
        <dbReference type="EMBL" id="PWA95177.1"/>
    </source>
</evidence>
<feature type="compositionally biased region" description="Polar residues" evidence="1">
    <location>
        <begin position="62"/>
        <end position="74"/>
    </location>
</feature>
<comment type="caution">
    <text evidence="2">The sequence shown here is derived from an EMBL/GenBank/DDBJ whole genome shotgun (WGS) entry which is preliminary data.</text>
</comment>
<keyword evidence="3" id="KW-1185">Reference proteome</keyword>
<name>A0A2U1QB17_ARTAN</name>
<feature type="compositionally biased region" description="Basic and acidic residues" evidence="1">
    <location>
        <begin position="141"/>
        <end position="155"/>
    </location>
</feature>
<evidence type="ECO:0000313" key="3">
    <source>
        <dbReference type="Proteomes" id="UP000245207"/>
    </source>
</evidence>
<gene>
    <name evidence="2" type="ORF">CTI12_AA052530</name>
</gene>